<dbReference type="AlphaFoldDB" id="A0A9W6YYU6"/>
<sequence>MSSATGDSTSKTPQLTDEIKEQFLKKDASKGSRVSGKEWKIQKKAFRVKALGVKSSWEKRQLQREKDKQTNAKLKEMKDERERERKEKIQAIKERREKIAEKERYEKLATIMKAKKLDRLKRREKRNKMLKER</sequence>
<evidence type="ECO:0000256" key="7">
    <source>
        <dbReference type="ARBA" id="ARBA00023242"/>
    </source>
</evidence>
<keyword evidence="4 8" id="KW-0690">Ribosome biogenesis</keyword>
<keyword evidence="5 8" id="KW-0698">rRNA processing</keyword>
<feature type="compositionally biased region" description="Polar residues" evidence="9">
    <location>
        <begin position="1"/>
        <end position="15"/>
    </location>
</feature>
<evidence type="ECO:0000256" key="9">
    <source>
        <dbReference type="SAM" id="MobiDB-lite"/>
    </source>
</evidence>
<evidence type="ECO:0000256" key="8">
    <source>
        <dbReference type="RuleBase" id="RU363084"/>
    </source>
</evidence>
<dbReference type="Proteomes" id="UP001165063">
    <property type="component" value="Unassembled WGS sequence"/>
</dbReference>
<dbReference type="GO" id="GO:0006364">
    <property type="term" value="P:rRNA processing"/>
    <property type="evidence" value="ECO:0007669"/>
    <property type="project" value="UniProtKB-UniRule"/>
</dbReference>
<organism evidence="10 11">
    <name type="scientific">Ambrosiozyma monospora</name>
    <name type="common">Yeast</name>
    <name type="synonym">Endomycopsis monosporus</name>
    <dbReference type="NCBI Taxonomy" id="43982"/>
    <lineage>
        <taxon>Eukaryota</taxon>
        <taxon>Fungi</taxon>
        <taxon>Dikarya</taxon>
        <taxon>Ascomycota</taxon>
        <taxon>Saccharomycotina</taxon>
        <taxon>Pichiomycetes</taxon>
        <taxon>Pichiales</taxon>
        <taxon>Pichiaceae</taxon>
        <taxon>Ambrosiozyma</taxon>
    </lineage>
</organism>
<evidence type="ECO:0000256" key="3">
    <source>
        <dbReference type="ARBA" id="ARBA00007869"/>
    </source>
</evidence>
<evidence type="ECO:0000256" key="5">
    <source>
        <dbReference type="ARBA" id="ARBA00022552"/>
    </source>
</evidence>
<accession>A0A9W6YYU6</accession>
<evidence type="ECO:0000313" key="11">
    <source>
        <dbReference type="Proteomes" id="UP001165063"/>
    </source>
</evidence>
<comment type="subcellular location">
    <subcellularLocation>
        <location evidence="2 8">Nucleus</location>
        <location evidence="2 8">Nucleolus</location>
    </subcellularLocation>
</comment>
<dbReference type="EMBL" id="BSXU01002317">
    <property type="protein sequence ID" value="GMG36429.1"/>
    <property type="molecule type" value="Genomic_DNA"/>
</dbReference>
<dbReference type="Pfam" id="PF03879">
    <property type="entry name" value="Cgr1"/>
    <property type="match status" value="1"/>
</dbReference>
<protein>
    <recommendedName>
        <fullName evidence="8">rRNA-processing protein</fullName>
    </recommendedName>
</protein>
<evidence type="ECO:0000256" key="1">
    <source>
        <dbReference type="ARBA" id="ARBA00004090"/>
    </source>
</evidence>
<name>A0A9W6YYU6_AMBMO</name>
<comment type="similarity">
    <text evidence="3 8">Belongs to the CGR1 family.</text>
</comment>
<comment type="caution">
    <text evidence="10">The sequence shown here is derived from an EMBL/GenBank/DDBJ whole genome shotgun (WGS) entry which is preliminary data.</text>
</comment>
<keyword evidence="11" id="KW-1185">Reference proteome</keyword>
<evidence type="ECO:0000256" key="2">
    <source>
        <dbReference type="ARBA" id="ARBA00004604"/>
    </source>
</evidence>
<dbReference type="InterPro" id="IPR005579">
    <property type="entry name" value="Cgr1-like"/>
</dbReference>
<proteinExistence type="inferred from homology"/>
<keyword evidence="7 8" id="KW-0539">Nucleus</keyword>
<reference evidence="10" key="1">
    <citation type="submission" date="2023-04" db="EMBL/GenBank/DDBJ databases">
        <title>Ambrosiozyma monospora NBRC 1965.</title>
        <authorList>
            <person name="Ichikawa N."/>
            <person name="Sato H."/>
            <person name="Tonouchi N."/>
        </authorList>
    </citation>
    <scope>NUCLEOTIDE SEQUENCE</scope>
    <source>
        <strain evidence="10">NBRC 1965</strain>
    </source>
</reference>
<feature type="region of interest" description="Disordered" evidence="9">
    <location>
        <begin position="61"/>
        <end position="86"/>
    </location>
</feature>
<evidence type="ECO:0000256" key="6">
    <source>
        <dbReference type="ARBA" id="ARBA00023054"/>
    </source>
</evidence>
<gene>
    <name evidence="10" type="ORF">Amon01_000467500</name>
</gene>
<evidence type="ECO:0000313" key="10">
    <source>
        <dbReference type="EMBL" id="GMG36429.1"/>
    </source>
</evidence>
<dbReference type="OrthoDB" id="3942380at2759"/>
<keyword evidence="6" id="KW-0175">Coiled coil</keyword>
<feature type="compositionally biased region" description="Basic and acidic residues" evidence="9">
    <location>
        <begin position="17"/>
        <end position="36"/>
    </location>
</feature>
<evidence type="ECO:0000256" key="4">
    <source>
        <dbReference type="ARBA" id="ARBA00022517"/>
    </source>
</evidence>
<comment type="function">
    <text evidence="1 8">Involved in nucleolar integrity and required for processing of the pre-rRNA for the 60S ribosome subunit.</text>
</comment>
<feature type="region of interest" description="Disordered" evidence="9">
    <location>
        <begin position="1"/>
        <end position="36"/>
    </location>
</feature>
<dbReference type="GO" id="GO:0005730">
    <property type="term" value="C:nucleolus"/>
    <property type="evidence" value="ECO:0007669"/>
    <property type="project" value="UniProtKB-SubCell"/>
</dbReference>